<dbReference type="SMART" id="SM00850">
    <property type="entry name" value="LytTR"/>
    <property type="match status" value="1"/>
</dbReference>
<name>A0AAE3KRB9_9BACT</name>
<dbReference type="GO" id="GO:0000156">
    <property type="term" value="F:phosphorelay response regulator activity"/>
    <property type="evidence" value="ECO:0007669"/>
    <property type="project" value="InterPro"/>
</dbReference>
<dbReference type="InterPro" id="IPR007492">
    <property type="entry name" value="LytTR_DNA-bd_dom"/>
</dbReference>
<organism evidence="2 3">
    <name type="scientific">Lacihabitans soyangensis</name>
    <dbReference type="NCBI Taxonomy" id="869394"/>
    <lineage>
        <taxon>Bacteria</taxon>
        <taxon>Pseudomonadati</taxon>
        <taxon>Bacteroidota</taxon>
        <taxon>Cytophagia</taxon>
        <taxon>Cytophagales</taxon>
        <taxon>Leadbetterellaceae</taxon>
        <taxon>Lacihabitans</taxon>
    </lineage>
</organism>
<evidence type="ECO:0000313" key="2">
    <source>
        <dbReference type="EMBL" id="MCP9761963.1"/>
    </source>
</evidence>
<dbReference type="GO" id="GO:0003677">
    <property type="term" value="F:DNA binding"/>
    <property type="evidence" value="ECO:0007669"/>
    <property type="project" value="InterPro"/>
</dbReference>
<proteinExistence type="predicted"/>
<evidence type="ECO:0000259" key="1">
    <source>
        <dbReference type="PROSITE" id="PS50930"/>
    </source>
</evidence>
<keyword evidence="3" id="KW-1185">Reference proteome</keyword>
<dbReference type="PANTHER" id="PTHR37299">
    <property type="entry name" value="TRANSCRIPTIONAL REGULATOR-RELATED"/>
    <property type="match status" value="1"/>
</dbReference>
<evidence type="ECO:0000313" key="3">
    <source>
        <dbReference type="Proteomes" id="UP001204144"/>
    </source>
</evidence>
<accession>A0AAE3KRB9</accession>
<protein>
    <submittedName>
        <fullName evidence="2">LytTR family transcriptional regulator</fullName>
    </submittedName>
</protein>
<gene>
    <name evidence="2" type="ORF">EGI31_03280</name>
</gene>
<dbReference type="Proteomes" id="UP001204144">
    <property type="component" value="Unassembled WGS sequence"/>
</dbReference>
<dbReference type="Pfam" id="PF04397">
    <property type="entry name" value="LytTR"/>
    <property type="match status" value="1"/>
</dbReference>
<feature type="domain" description="HTH LytTR-type" evidence="1">
    <location>
        <begin position="1"/>
        <end position="96"/>
    </location>
</feature>
<dbReference type="InterPro" id="IPR046947">
    <property type="entry name" value="LytR-like"/>
</dbReference>
<dbReference type="PANTHER" id="PTHR37299:SF1">
    <property type="entry name" value="STAGE 0 SPORULATION PROTEIN A HOMOLOG"/>
    <property type="match status" value="1"/>
</dbReference>
<dbReference type="Gene3D" id="2.40.50.1020">
    <property type="entry name" value="LytTr DNA-binding domain"/>
    <property type="match status" value="1"/>
</dbReference>
<dbReference type="PROSITE" id="PS50930">
    <property type="entry name" value="HTH_LYTTR"/>
    <property type="match status" value="1"/>
</dbReference>
<sequence>MHNLKIVEPNEIIYLKADANYTIFNFKNGKKEISGFTLKHHQEKSELTGFLRVNRAYLLNPNYISELKEEGKTTLIFMSDGTKTRVSRRRKTMIAV</sequence>
<dbReference type="RefSeq" id="WP_255035713.1">
    <property type="nucleotide sequence ID" value="NZ_RJUF01000004.1"/>
</dbReference>
<dbReference type="EMBL" id="RJUF01000004">
    <property type="protein sequence ID" value="MCP9761963.1"/>
    <property type="molecule type" value="Genomic_DNA"/>
</dbReference>
<reference evidence="2 3" key="1">
    <citation type="submission" date="2018-11" db="EMBL/GenBank/DDBJ databases">
        <title>Novel bacteria species description.</title>
        <authorList>
            <person name="Han J.-H."/>
        </authorList>
    </citation>
    <scope>NUCLEOTIDE SEQUENCE [LARGE SCALE GENOMIC DNA]</scope>
    <source>
        <strain evidence="2 3">KCTC23259</strain>
    </source>
</reference>
<comment type="caution">
    <text evidence="2">The sequence shown here is derived from an EMBL/GenBank/DDBJ whole genome shotgun (WGS) entry which is preliminary data.</text>
</comment>
<dbReference type="AlphaFoldDB" id="A0AAE3KRB9"/>